<dbReference type="Proteomes" id="UP000317573">
    <property type="component" value="Unassembled WGS sequence"/>
</dbReference>
<dbReference type="GO" id="GO:0010181">
    <property type="term" value="F:FMN binding"/>
    <property type="evidence" value="ECO:0007669"/>
    <property type="project" value="InterPro"/>
</dbReference>
<dbReference type="AlphaFoldDB" id="A0A562DII0"/>
<dbReference type="Gene3D" id="3.40.50.360">
    <property type="match status" value="1"/>
</dbReference>
<feature type="region of interest" description="Disordered" evidence="1">
    <location>
        <begin position="107"/>
        <end position="132"/>
    </location>
</feature>
<dbReference type="EMBL" id="VLJT01000057">
    <property type="protein sequence ID" value="TWH09406.1"/>
    <property type="molecule type" value="Genomic_DNA"/>
</dbReference>
<dbReference type="Pfam" id="PF12682">
    <property type="entry name" value="Flavodoxin_4"/>
    <property type="match status" value="1"/>
</dbReference>
<gene>
    <name evidence="3" type="ORF">L618_005600000040</name>
</gene>
<dbReference type="PANTHER" id="PTHR39201">
    <property type="entry name" value="EXPORTED PROTEIN-RELATED"/>
    <property type="match status" value="1"/>
</dbReference>
<dbReference type="InterPro" id="IPR008254">
    <property type="entry name" value="Flavodoxin/NO_synth"/>
</dbReference>
<name>A0A562DII0_RHORH</name>
<dbReference type="SUPFAM" id="SSF52218">
    <property type="entry name" value="Flavoproteins"/>
    <property type="match status" value="1"/>
</dbReference>
<organism evidence="3 4">
    <name type="scientific">Rhodococcus rhodochrous J45</name>
    <dbReference type="NCBI Taxonomy" id="935266"/>
    <lineage>
        <taxon>Bacteria</taxon>
        <taxon>Bacillati</taxon>
        <taxon>Actinomycetota</taxon>
        <taxon>Actinomycetes</taxon>
        <taxon>Mycobacteriales</taxon>
        <taxon>Nocardiaceae</taxon>
        <taxon>Rhodococcus</taxon>
    </lineage>
</organism>
<protein>
    <submittedName>
        <fullName evidence="3">Flavodoxin</fullName>
    </submittedName>
</protein>
<proteinExistence type="predicted"/>
<reference evidence="3 4" key="1">
    <citation type="submission" date="2019-07" db="EMBL/GenBank/DDBJ databases">
        <title>Genome sequencing of lignin-degrading bacterial isolates.</title>
        <authorList>
            <person name="Gladden J."/>
        </authorList>
    </citation>
    <scope>NUCLEOTIDE SEQUENCE [LARGE SCALE GENOMIC DNA]</scope>
    <source>
        <strain evidence="3 4">J45</strain>
    </source>
</reference>
<accession>A0A562DII0</accession>
<feature type="compositionally biased region" description="Basic and acidic residues" evidence="1">
    <location>
        <begin position="117"/>
        <end position="126"/>
    </location>
</feature>
<comment type="caution">
    <text evidence="3">The sequence shown here is derived from an EMBL/GenBank/DDBJ whole genome shotgun (WGS) entry which is preliminary data.</text>
</comment>
<evidence type="ECO:0000259" key="2">
    <source>
        <dbReference type="Pfam" id="PF12682"/>
    </source>
</evidence>
<dbReference type="PANTHER" id="PTHR39201:SF1">
    <property type="entry name" value="FLAVODOXIN-LIKE DOMAIN-CONTAINING PROTEIN"/>
    <property type="match status" value="1"/>
</dbReference>
<sequence>MTELTRRALIGAGITEAAAIAATLTGCTTPGREPSAASATGPVPDMTTTPSANPGSKVLLVYFSRPGENYWYGDRRNLDIGNTKVLAEMIAARIECDSYEIRATDPYPDAYNPTVERNSREQDDSARPAIAGDLPDVSGYGTVLLGSPVWGSRAPMIMSTFVDSVDLAGKEILPFVTYAVSGMSGIDEDYRAALTDSIVADGLPIRGETVADAGPDVESWIAANRLTRR</sequence>
<evidence type="ECO:0000313" key="3">
    <source>
        <dbReference type="EMBL" id="TWH09406.1"/>
    </source>
</evidence>
<dbReference type="PROSITE" id="PS51257">
    <property type="entry name" value="PROKAR_LIPOPROTEIN"/>
    <property type="match status" value="1"/>
</dbReference>
<evidence type="ECO:0000256" key="1">
    <source>
        <dbReference type="SAM" id="MobiDB-lite"/>
    </source>
</evidence>
<dbReference type="InterPro" id="IPR006311">
    <property type="entry name" value="TAT_signal"/>
</dbReference>
<feature type="domain" description="Flavodoxin-like" evidence="2">
    <location>
        <begin position="81"/>
        <end position="211"/>
    </location>
</feature>
<dbReference type="PROSITE" id="PS51318">
    <property type="entry name" value="TAT"/>
    <property type="match status" value="1"/>
</dbReference>
<dbReference type="InterPro" id="IPR029039">
    <property type="entry name" value="Flavoprotein-like_sf"/>
</dbReference>
<feature type="region of interest" description="Disordered" evidence="1">
    <location>
        <begin position="28"/>
        <end position="52"/>
    </location>
</feature>
<evidence type="ECO:0000313" key="4">
    <source>
        <dbReference type="Proteomes" id="UP000317573"/>
    </source>
</evidence>